<evidence type="ECO:0000313" key="3">
    <source>
        <dbReference type="Proteomes" id="UP000028725"/>
    </source>
</evidence>
<dbReference type="EMBL" id="JMCB01000008">
    <property type="protein sequence ID" value="KFE67389.1"/>
    <property type="molecule type" value="Genomic_DNA"/>
</dbReference>
<evidence type="ECO:0000313" key="1">
    <source>
        <dbReference type="EMBL" id="KFE67302.1"/>
    </source>
</evidence>
<organism evidence="2 3">
    <name type="scientific">Hyalangium minutum</name>
    <dbReference type="NCBI Taxonomy" id="394096"/>
    <lineage>
        <taxon>Bacteria</taxon>
        <taxon>Pseudomonadati</taxon>
        <taxon>Myxococcota</taxon>
        <taxon>Myxococcia</taxon>
        <taxon>Myxococcales</taxon>
        <taxon>Cystobacterineae</taxon>
        <taxon>Archangiaceae</taxon>
        <taxon>Hyalangium</taxon>
    </lineage>
</organism>
<accession>A0A085WI76</accession>
<evidence type="ECO:0000313" key="2">
    <source>
        <dbReference type="EMBL" id="KFE67389.1"/>
    </source>
</evidence>
<protein>
    <submittedName>
        <fullName evidence="2">Uncharacterized protein</fullName>
    </submittedName>
</protein>
<sequence length="82" mass="8558">MMAPQAKVSLDGQDASVRFGDTLGLVAEGGYVSCSSLCWSINLRFAHQSYEAQQVSAGGKSSPATSDTLNGDQIGVNMFLAL</sequence>
<keyword evidence="3" id="KW-1185">Reference proteome</keyword>
<gene>
    <name evidence="1" type="ORF">DB31_8655</name>
    <name evidence="2" type="ORF">DB31_8742</name>
</gene>
<reference evidence="2 3" key="1">
    <citation type="submission" date="2014-04" db="EMBL/GenBank/DDBJ databases">
        <title>Genome assembly of Hyalangium minutum DSM 14724.</title>
        <authorList>
            <person name="Sharma G."/>
            <person name="Subramanian S."/>
        </authorList>
    </citation>
    <scope>NUCLEOTIDE SEQUENCE [LARGE SCALE GENOMIC DNA]</scope>
    <source>
        <strain evidence="2 3">DSM 14724</strain>
    </source>
</reference>
<dbReference type="EMBL" id="JMCB01000008">
    <property type="protein sequence ID" value="KFE67302.1"/>
    <property type="molecule type" value="Genomic_DNA"/>
</dbReference>
<comment type="caution">
    <text evidence="2">The sequence shown here is derived from an EMBL/GenBank/DDBJ whole genome shotgun (WGS) entry which is preliminary data.</text>
</comment>
<name>A0A085WI76_9BACT</name>
<proteinExistence type="predicted"/>
<dbReference type="AlphaFoldDB" id="A0A085WI76"/>
<dbReference type="Proteomes" id="UP000028725">
    <property type="component" value="Unassembled WGS sequence"/>
</dbReference>